<dbReference type="PANTHER" id="PTHR43174:SF1">
    <property type="entry name" value="UDP-N-ACETYLGLUCOSAMINE 2-EPIMERASE"/>
    <property type="match status" value="1"/>
</dbReference>
<protein>
    <submittedName>
        <fullName evidence="3">UDP-N-acetylglucosamine 2-epimerase</fullName>
        <ecNumber evidence="3">5.1.3.14</ecNumber>
    </submittedName>
</protein>
<feature type="transmembrane region" description="Helical" evidence="1">
    <location>
        <begin position="6"/>
        <end position="25"/>
    </location>
</feature>
<keyword evidence="3" id="KW-0413">Isomerase</keyword>
<dbReference type="Pfam" id="PF02350">
    <property type="entry name" value="Epimerase_2"/>
    <property type="match status" value="1"/>
</dbReference>
<dbReference type="SUPFAM" id="SSF53756">
    <property type="entry name" value="UDP-Glycosyltransferase/glycogen phosphorylase"/>
    <property type="match status" value="1"/>
</dbReference>
<dbReference type="EC" id="5.1.3.14" evidence="3"/>
<reference evidence="3 4" key="1">
    <citation type="submission" date="2014-07" db="EMBL/GenBank/DDBJ databases">
        <title>Methanogenic archaea and the global carbon cycle.</title>
        <authorList>
            <person name="Henriksen J.R."/>
            <person name="Luke J."/>
            <person name="Reinhart S."/>
            <person name="Benedict M.N."/>
            <person name="Youngblut N.D."/>
            <person name="Metcalf M.E."/>
            <person name="Whitaker R.J."/>
            <person name="Metcalf W.W."/>
        </authorList>
    </citation>
    <scope>NUCLEOTIDE SEQUENCE [LARGE SCALE GENOMIC DNA]</scope>
    <source>
        <strain evidence="3 4">T4/M</strain>
    </source>
</reference>
<keyword evidence="4" id="KW-1185">Reference proteome</keyword>
<dbReference type="Proteomes" id="UP000033111">
    <property type="component" value="Chromosome"/>
</dbReference>
<dbReference type="EMBL" id="CP009506">
    <property type="protein sequence ID" value="AKB26840.1"/>
    <property type="molecule type" value="Genomic_DNA"/>
</dbReference>
<sequence>MNLSSIVNAFCGVGIPIVFPVHLITEKYLKQYGLWGKLCKKVKIISPVGYLEMLKLMAHAKKILTDSGGVQKEA</sequence>
<keyword evidence="1" id="KW-0812">Transmembrane</keyword>
<evidence type="ECO:0000256" key="1">
    <source>
        <dbReference type="SAM" id="Phobius"/>
    </source>
</evidence>
<feature type="domain" description="UDP-N-acetylglucosamine 2-epimerase" evidence="2">
    <location>
        <begin position="14"/>
        <end position="74"/>
    </location>
</feature>
<dbReference type="GO" id="GO:0008761">
    <property type="term" value="F:UDP-N-acetylglucosamine 2-epimerase activity"/>
    <property type="evidence" value="ECO:0007669"/>
    <property type="project" value="UniProtKB-EC"/>
</dbReference>
<dbReference type="HOGENOM" id="CLU_2678990_0_0_2"/>
<dbReference type="Gene3D" id="3.40.50.2000">
    <property type="entry name" value="Glycogen Phosphorylase B"/>
    <property type="match status" value="1"/>
</dbReference>
<evidence type="ECO:0000313" key="4">
    <source>
        <dbReference type="Proteomes" id="UP000033111"/>
    </source>
</evidence>
<proteinExistence type="predicted"/>
<dbReference type="InterPro" id="IPR029767">
    <property type="entry name" value="WecB-like"/>
</dbReference>
<keyword evidence="1" id="KW-0472">Membrane</keyword>
<keyword evidence="1" id="KW-1133">Transmembrane helix</keyword>
<dbReference type="InterPro" id="IPR003331">
    <property type="entry name" value="UDP_GlcNAc_Epimerase_2_dom"/>
</dbReference>
<dbReference type="OrthoDB" id="121568at2157"/>
<accession>A0A0E3P317</accession>
<dbReference type="AlphaFoldDB" id="A0A0E3P317"/>
<name>A0A0E3P317_9EURY</name>
<dbReference type="PATRIC" id="fig|1434120.4.peg.169"/>
<evidence type="ECO:0000259" key="2">
    <source>
        <dbReference type="Pfam" id="PF02350"/>
    </source>
</evidence>
<gene>
    <name evidence="3" type="ORF">MSSIT_0121</name>
</gene>
<evidence type="ECO:0000313" key="3">
    <source>
        <dbReference type="EMBL" id="AKB26840.1"/>
    </source>
</evidence>
<dbReference type="PANTHER" id="PTHR43174">
    <property type="entry name" value="UDP-N-ACETYLGLUCOSAMINE 2-EPIMERASE"/>
    <property type="match status" value="1"/>
</dbReference>
<organism evidence="3 4">
    <name type="scientific">Methanosarcina siciliae T4/M</name>
    <dbReference type="NCBI Taxonomy" id="1434120"/>
    <lineage>
        <taxon>Archaea</taxon>
        <taxon>Methanobacteriati</taxon>
        <taxon>Methanobacteriota</taxon>
        <taxon>Stenosarchaea group</taxon>
        <taxon>Methanomicrobia</taxon>
        <taxon>Methanosarcinales</taxon>
        <taxon>Methanosarcinaceae</taxon>
        <taxon>Methanosarcina</taxon>
    </lineage>
</organism>
<dbReference type="KEGG" id="msw:MSSIT_0121"/>